<dbReference type="GO" id="GO:0008233">
    <property type="term" value="F:peptidase activity"/>
    <property type="evidence" value="ECO:0007669"/>
    <property type="project" value="InterPro"/>
</dbReference>
<dbReference type="PANTHER" id="PTHR47784">
    <property type="entry name" value="STEROL UPTAKE CONTROL PROTEIN 2"/>
    <property type="match status" value="1"/>
</dbReference>
<proteinExistence type="predicted"/>
<dbReference type="Pfam" id="PF13367">
    <property type="entry name" value="PrsW-protease"/>
    <property type="match status" value="1"/>
</dbReference>
<dbReference type="Gene3D" id="4.10.240.10">
    <property type="entry name" value="Zn(2)-C6 fungal-type DNA-binding domain"/>
    <property type="match status" value="1"/>
</dbReference>
<organism evidence="8 9">
    <name type="scientific">Exophiala sideris</name>
    <dbReference type="NCBI Taxonomy" id="1016849"/>
    <lineage>
        <taxon>Eukaryota</taxon>
        <taxon>Fungi</taxon>
        <taxon>Dikarya</taxon>
        <taxon>Ascomycota</taxon>
        <taxon>Pezizomycotina</taxon>
        <taxon>Eurotiomycetes</taxon>
        <taxon>Chaetothyriomycetidae</taxon>
        <taxon>Chaetothyriales</taxon>
        <taxon>Herpotrichiellaceae</taxon>
        <taxon>Exophiala</taxon>
    </lineage>
</organism>
<dbReference type="PROSITE" id="PS00463">
    <property type="entry name" value="ZN2_CY6_FUNGAL_1"/>
    <property type="match status" value="1"/>
</dbReference>
<dbReference type="InterPro" id="IPR053157">
    <property type="entry name" value="Sterol_Uptake_Regulator"/>
</dbReference>
<dbReference type="HOGENOM" id="CLU_408836_0_0_1"/>
<dbReference type="SMART" id="SM00066">
    <property type="entry name" value="GAL4"/>
    <property type="match status" value="1"/>
</dbReference>
<dbReference type="GO" id="GO:0008270">
    <property type="term" value="F:zinc ion binding"/>
    <property type="evidence" value="ECO:0007669"/>
    <property type="project" value="InterPro"/>
</dbReference>
<dbReference type="PROSITE" id="PS50048">
    <property type="entry name" value="ZN2_CY6_FUNGAL_2"/>
    <property type="match status" value="1"/>
</dbReference>
<keyword evidence="6" id="KW-0472">Membrane</keyword>
<feature type="transmembrane region" description="Helical" evidence="6">
    <location>
        <begin position="612"/>
        <end position="631"/>
    </location>
</feature>
<keyword evidence="1" id="KW-0805">Transcription regulation</keyword>
<dbReference type="OrthoDB" id="5295362at2759"/>
<sequence>MPPRRSHPKSRRGCLTCKQRHVKCPEDGPPCTACKNRGTPCEYVGPASSLQTTPSSGSAAVTDGDGDVEVAQPVFPNSGSAQHKHMLELQLMNRWSTVTYKSMSTPVANDEYIWQTKVPAMSLEHDFLLHGLFAITAFEIAASTERDRHDYVGAGIAYQTLAVSSFRTQLPNIQPDSFEAMLCFSLMLMVLALASAKFSPQPGELGSPNMVQSMLTHFELLRGCAVVMDNQPAFIEQSPYIRRLKRFAELPQVPLDAAADAAISKLSEANELRVASSITDPYERRVEQVACWQACKTAISMLRECWSKCADSEYKGYALAWLNMAGEDYVKAIKANDGIALLTLMYWGVLAETLGQEIWWAKDTRQAMDSSSTPRSTDSDRTHSGRPRLDNDAGTFVGVTAVMTMPSILLWAWENRPQLEQKTDNTTLVWTYIAVGTLGMSSVIVLQGLLAYPVAVLLFRKDAKEYIKESTTSEDKIKDAAHRERRLAMSRRWQYWVFMFVFALVMAGLLEEGLKYLALIAARRYGKVISDRDYITIPVAAAVGFATVENMATAYGAFRNNASKRLLLTIIERTVFGIPGHAMTAALIGVNVLARDNRLEPTTTWQVIQQPVLLHALSDFILFAISAYHGNIGWVHPQGRMEIGLTLSCVVGIQLYLASILKGKLYQYGIVL</sequence>
<keyword evidence="6" id="KW-0812">Transmembrane</keyword>
<dbReference type="GO" id="GO:0001228">
    <property type="term" value="F:DNA-binding transcription activator activity, RNA polymerase II-specific"/>
    <property type="evidence" value="ECO:0007669"/>
    <property type="project" value="TreeGrafter"/>
</dbReference>
<dbReference type="Pfam" id="PF00172">
    <property type="entry name" value="Zn_clus"/>
    <property type="match status" value="1"/>
</dbReference>
<dbReference type="InterPro" id="IPR026898">
    <property type="entry name" value="PrsW"/>
</dbReference>
<evidence type="ECO:0000256" key="1">
    <source>
        <dbReference type="ARBA" id="ARBA00023015"/>
    </source>
</evidence>
<feature type="region of interest" description="Disordered" evidence="5">
    <location>
        <begin position="368"/>
        <end position="392"/>
    </location>
</feature>
<feature type="transmembrane region" description="Helical" evidence="6">
    <location>
        <begin position="570"/>
        <end position="592"/>
    </location>
</feature>
<dbReference type="CDD" id="cd00067">
    <property type="entry name" value="GAL4"/>
    <property type="match status" value="1"/>
</dbReference>
<evidence type="ECO:0000256" key="5">
    <source>
        <dbReference type="SAM" id="MobiDB-lite"/>
    </source>
</evidence>
<dbReference type="SUPFAM" id="SSF57701">
    <property type="entry name" value="Zn2/Cys6 DNA-binding domain"/>
    <property type="match status" value="1"/>
</dbReference>
<gene>
    <name evidence="8" type="ORF">PV11_06484</name>
</gene>
<accession>A0A0D1YDL5</accession>
<feature type="transmembrane region" description="Helical" evidence="6">
    <location>
        <begin position="393"/>
        <end position="413"/>
    </location>
</feature>
<reference evidence="8 9" key="1">
    <citation type="submission" date="2015-01" db="EMBL/GenBank/DDBJ databases">
        <title>The Genome Sequence of Exophiala sideris CBS121828.</title>
        <authorList>
            <consortium name="The Broad Institute Genomics Platform"/>
            <person name="Cuomo C."/>
            <person name="de Hoog S."/>
            <person name="Gorbushina A."/>
            <person name="Stielow B."/>
            <person name="Teixiera M."/>
            <person name="Abouelleil A."/>
            <person name="Chapman S.B."/>
            <person name="Priest M."/>
            <person name="Young S.K."/>
            <person name="Wortman J."/>
            <person name="Nusbaum C."/>
            <person name="Birren B."/>
        </authorList>
    </citation>
    <scope>NUCLEOTIDE SEQUENCE [LARGE SCALE GENOMIC DNA]</scope>
    <source>
        <strain evidence="8 9">CBS 121828</strain>
    </source>
</reference>
<protein>
    <recommendedName>
        <fullName evidence="7">Zn(2)-C6 fungal-type domain-containing protein</fullName>
    </recommendedName>
</protein>
<keyword evidence="6" id="KW-1133">Transmembrane helix</keyword>
<dbReference type="InterPro" id="IPR001138">
    <property type="entry name" value="Zn2Cys6_DnaBD"/>
</dbReference>
<dbReference type="GO" id="GO:0003677">
    <property type="term" value="F:DNA binding"/>
    <property type="evidence" value="ECO:0007669"/>
    <property type="project" value="UniProtKB-KW"/>
</dbReference>
<evidence type="ECO:0000259" key="7">
    <source>
        <dbReference type="PROSITE" id="PS50048"/>
    </source>
</evidence>
<feature type="transmembrane region" description="Helical" evidence="6">
    <location>
        <begin position="493"/>
        <end position="510"/>
    </location>
</feature>
<evidence type="ECO:0000256" key="2">
    <source>
        <dbReference type="ARBA" id="ARBA00023125"/>
    </source>
</evidence>
<evidence type="ECO:0000256" key="3">
    <source>
        <dbReference type="ARBA" id="ARBA00023163"/>
    </source>
</evidence>
<evidence type="ECO:0000256" key="4">
    <source>
        <dbReference type="ARBA" id="ARBA00023242"/>
    </source>
</evidence>
<evidence type="ECO:0000313" key="8">
    <source>
        <dbReference type="EMBL" id="KIV78879.1"/>
    </source>
</evidence>
<dbReference type="InterPro" id="IPR036864">
    <property type="entry name" value="Zn2-C6_fun-type_DNA-bd_sf"/>
</dbReference>
<feature type="transmembrane region" description="Helical" evidence="6">
    <location>
        <begin position="643"/>
        <end position="661"/>
    </location>
</feature>
<evidence type="ECO:0000256" key="6">
    <source>
        <dbReference type="SAM" id="Phobius"/>
    </source>
</evidence>
<dbReference type="EMBL" id="KN846953">
    <property type="protein sequence ID" value="KIV78879.1"/>
    <property type="molecule type" value="Genomic_DNA"/>
</dbReference>
<feature type="compositionally biased region" description="Basic and acidic residues" evidence="5">
    <location>
        <begin position="377"/>
        <end position="391"/>
    </location>
</feature>
<keyword evidence="3" id="KW-0804">Transcription</keyword>
<dbReference type="AlphaFoldDB" id="A0A0D1YDL5"/>
<feature type="domain" description="Zn(2)-C6 fungal-type" evidence="7">
    <location>
        <begin position="13"/>
        <end position="43"/>
    </location>
</feature>
<name>A0A0D1YDL5_9EURO</name>
<keyword evidence="4" id="KW-0539">Nucleus</keyword>
<dbReference type="Proteomes" id="UP000053599">
    <property type="component" value="Unassembled WGS sequence"/>
</dbReference>
<feature type="transmembrane region" description="Helical" evidence="6">
    <location>
        <begin position="534"/>
        <end position="558"/>
    </location>
</feature>
<dbReference type="PANTHER" id="PTHR47784:SF10">
    <property type="entry name" value="TRANSCRIPTION FACTOR, PUTATIVE (AFU_ORTHOLOGUE AFUA_6G14150)-RELATED"/>
    <property type="match status" value="1"/>
</dbReference>
<keyword evidence="2" id="KW-0238">DNA-binding</keyword>
<evidence type="ECO:0000313" key="9">
    <source>
        <dbReference type="Proteomes" id="UP000053599"/>
    </source>
</evidence>
<feature type="transmembrane region" description="Helical" evidence="6">
    <location>
        <begin position="433"/>
        <end position="459"/>
    </location>
</feature>